<dbReference type="AlphaFoldDB" id="A0A953IDJ4"/>
<reference evidence="1" key="1">
    <citation type="submission" date="2017-11" db="EMBL/GenBank/DDBJ databases">
        <title>Three new genomes from thermophilic consortium.</title>
        <authorList>
            <person name="Quaggio R."/>
            <person name="Amgarten D."/>
            <person name="Setubal J.C."/>
        </authorList>
    </citation>
    <scope>NUCLEOTIDE SEQUENCE</scope>
    <source>
        <strain evidence="1">ZCTH01-B2</strain>
    </source>
</reference>
<comment type="caution">
    <text evidence="1">The sequence shown here is derived from an EMBL/GenBank/DDBJ whole genome shotgun (WGS) entry which is preliminary data.</text>
</comment>
<accession>A0A953IDJ4</accession>
<dbReference type="Proteomes" id="UP000732377">
    <property type="component" value="Unassembled WGS sequence"/>
</dbReference>
<sequence>MTESQEYVPEPRDLLLYFVEFFATARLNRITYSGRLKYTSLVLRYLFGSCSRVSKEPHNISGLETTGEIGQGCQDPSSRESFSGRLAAKFVAPNRIKGFLKGFLWSIFES</sequence>
<organism evidence="1 2">
    <name type="scientific">Symbiobacterium thermophilum</name>
    <dbReference type="NCBI Taxonomy" id="2734"/>
    <lineage>
        <taxon>Bacteria</taxon>
        <taxon>Bacillati</taxon>
        <taxon>Bacillota</taxon>
        <taxon>Clostridia</taxon>
        <taxon>Eubacteriales</taxon>
        <taxon>Symbiobacteriaceae</taxon>
        <taxon>Symbiobacterium</taxon>
    </lineage>
</organism>
<protein>
    <submittedName>
        <fullName evidence="1">Uncharacterized protein</fullName>
    </submittedName>
</protein>
<evidence type="ECO:0000313" key="1">
    <source>
        <dbReference type="EMBL" id="MBY6276340.1"/>
    </source>
</evidence>
<name>A0A953IDJ4_SYMTR</name>
<evidence type="ECO:0000313" key="2">
    <source>
        <dbReference type="Proteomes" id="UP000732377"/>
    </source>
</evidence>
<gene>
    <name evidence="1" type="ORF">CWE10_08970</name>
</gene>
<proteinExistence type="predicted"/>
<dbReference type="EMBL" id="PIUK01000074">
    <property type="protein sequence ID" value="MBY6276340.1"/>
    <property type="molecule type" value="Genomic_DNA"/>
</dbReference>